<dbReference type="PROSITE" id="PS51462">
    <property type="entry name" value="NUDIX"/>
    <property type="match status" value="1"/>
</dbReference>
<dbReference type="InterPro" id="IPR059176">
    <property type="entry name" value="UDP-X_N"/>
</dbReference>
<dbReference type="Proteomes" id="UP000276128">
    <property type="component" value="Unassembled WGS sequence"/>
</dbReference>
<evidence type="ECO:0000256" key="1">
    <source>
        <dbReference type="ARBA" id="ARBA00005582"/>
    </source>
</evidence>
<keyword evidence="4" id="KW-1185">Reference proteome</keyword>
<name>A0A3S0A3D1_9BACL</name>
<dbReference type="Pfam" id="PF00293">
    <property type="entry name" value="NUDIX"/>
    <property type="match status" value="1"/>
</dbReference>
<dbReference type="PANTHER" id="PTHR43736:SF1">
    <property type="entry name" value="DIHYDRONEOPTERIN TRIPHOSPHATE DIPHOSPHATASE"/>
    <property type="match status" value="1"/>
</dbReference>
<dbReference type="EMBL" id="RXHU01000049">
    <property type="protein sequence ID" value="RTE08555.1"/>
    <property type="molecule type" value="Genomic_DNA"/>
</dbReference>
<dbReference type="Gene3D" id="6.10.250.1120">
    <property type="match status" value="1"/>
</dbReference>
<accession>A0A3S0A3D1</accession>
<organism evidence="3 4">
    <name type="scientific">Paenibacillus whitsoniae</name>
    <dbReference type="NCBI Taxonomy" id="2496558"/>
    <lineage>
        <taxon>Bacteria</taxon>
        <taxon>Bacillati</taxon>
        <taxon>Bacillota</taxon>
        <taxon>Bacilli</taxon>
        <taxon>Bacillales</taxon>
        <taxon>Paenibacillaceae</taxon>
        <taxon>Paenibacillus</taxon>
    </lineage>
</organism>
<reference evidence="3 4" key="1">
    <citation type="submission" date="2018-12" db="EMBL/GenBank/DDBJ databases">
        <title>Bacillus ochoae sp. nov., Paenibacillus whitsoniae sp. nov., Paenibacillus spiritus sp. nov. Isolated from the Mars Exploration Rover during spacecraft assembly.</title>
        <authorList>
            <person name="Seuylemezian A."/>
            <person name="Vaishampayan P."/>
        </authorList>
    </citation>
    <scope>NUCLEOTIDE SEQUENCE [LARGE SCALE GENOMIC DNA]</scope>
    <source>
        <strain evidence="3 4">MER 54</strain>
    </source>
</reference>
<comment type="caution">
    <text evidence="3">The sequence shown here is derived from an EMBL/GenBank/DDBJ whole genome shotgun (WGS) entry which is preliminary data.</text>
</comment>
<proteinExistence type="inferred from homology"/>
<evidence type="ECO:0000313" key="4">
    <source>
        <dbReference type="Proteomes" id="UP000276128"/>
    </source>
</evidence>
<dbReference type="InterPro" id="IPR000086">
    <property type="entry name" value="NUDIX_hydrolase_dom"/>
</dbReference>
<comment type="similarity">
    <text evidence="1">Belongs to the Nudix hydrolase family.</text>
</comment>
<evidence type="ECO:0000259" key="2">
    <source>
        <dbReference type="PROSITE" id="PS51462"/>
    </source>
</evidence>
<dbReference type="AlphaFoldDB" id="A0A3S0A3D1"/>
<dbReference type="OrthoDB" id="9804442at2"/>
<feature type="domain" description="Nudix hydrolase" evidence="2">
    <location>
        <begin position="75"/>
        <end position="203"/>
    </location>
</feature>
<dbReference type="RefSeq" id="WP_126142454.1">
    <property type="nucleotide sequence ID" value="NZ_RXHU01000049.1"/>
</dbReference>
<evidence type="ECO:0000313" key="3">
    <source>
        <dbReference type="EMBL" id="RTE08555.1"/>
    </source>
</evidence>
<dbReference type="Gene3D" id="3.90.79.10">
    <property type="entry name" value="Nucleoside Triphosphate Pyrophosphohydrolase"/>
    <property type="match status" value="1"/>
</dbReference>
<dbReference type="PANTHER" id="PTHR43736">
    <property type="entry name" value="ADP-RIBOSE PYROPHOSPHATASE"/>
    <property type="match status" value="1"/>
</dbReference>
<gene>
    <name evidence="3" type="ORF">EJQ19_17130</name>
</gene>
<protein>
    <submittedName>
        <fullName evidence="3">NUDIX domain-containing protein</fullName>
    </submittedName>
</protein>
<dbReference type="InterPro" id="IPR015797">
    <property type="entry name" value="NUDIX_hydrolase-like_dom_sf"/>
</dbReference>
<dbReference type="CDD" id="cd04672">
    <property type="entry name" value="NUDIX_CDP-Chase_like"/>
    <property type="match status" value="1"/>
</dbReference>
<sequence length="214" mass="24474">MNLNSSDDLNQPNWLRWAKQIQAIAQSGLTYSRDVYDRERFEELREMSVEIMEAYTFESREKIKLTFASDEGYATPKVDVRGVVFREGQILLVREKIDGAWSMPGGWADIGYSPSEIAVKEVREEAGFEVKPERLLAVLDKKFHNHPPEPYHIYKLFILCEIVGGQAGGGLETSEVAFFAEDNLPPLSLERNTEKQIQLMFEYLKDPAKPVIVD</sequence>
<dbReference type="SUPFAM" id="SSF55811">
    <property type="entry name" value="Nudix"/>
    <property type="match status" value="1"/>
</dbReference>
<dbReference type="Pfam" id="PF12535">
    <property type="entry name" value="Nudix_N"/>
    <property type="match status" value="1"/>
</dbReference>